<dbReference type="InterPro" id="IPR011051">
    <property type="entry name" value="RmlC_Cupin_sf"/>
</dbReference>
<name>A0ABN0UFC3_9GAMM</name>
<dbReference type="PANTHER" id="PTHR35848">
    <property type="entry name" value="OXALATE-BINDING PROTEIN"/>
    <property type="match status" value="1"/>
</dbReference>
<dbReference type="PANTHER" id="PTHR35848:SF9">
    <property type="entry name" value="SLL1358 PROTEIN"/>
    <property type="match status" value="1"/>
</dbReference>
<gene>
    <name evidence="3" type="ORF">GCM10009126_12690</name>
</gene>
<evidence type="ECO:0000313" key="3">
    <source>
        <dbReference type="EMBL" id="GAA0248658.1"/>
    </source>
</evidence>
<comment type="caution">
    <text evidence="3">The sequence shown here is derived from an EMBL/GenBank/DDBJ whole genome shotgun (WGS) entry which is preliminary data.</text>
</comment>
<dbReference type="InterPro" id="IPR014710">
    <property type="entry name" value="RmlC-like_jellyroll"/>
</dbReference>
<keyword evidence="4" id="KW-1185">Reference proteome</keyword>
<dbReference type="RefSeq" id="WP_343881344.1">
    <property type="nucleotide sequence ID" value="NZ_BAAAFO010000002.1"/>
</dbReference>
<evidence type="ECO:0000313" key="4">
    <source>
        <dbReference type="Proteomes" id="UP001500657"/>
    </source>
</evidence>
<protein>
    <submittedName>
        <fullName evidence="3">Cupin domain-containing protein</fullName>
    </submittedName>
</protein>
<sequence length="119" mass="12997">MDHRVSGIDTAEHYTWGGVCDGWHLLKEPTLSVIRERVPPGAGEAAHFHVRARQFFYVLSGTATMEFEHEAVTFAAGQGLHVPPGTRHRFVNRSDAEVVFLVISSPTTAGDRTNVAAQG</sequence>
<keyword evidence="1" id="KW-0479">Metal-binding</keyword>
<evidence type="ECO:0000259" key="2">
    <source>
        <dbReference type="Pfam" id="PF07883"/>
    </source>
</evidence>
<dbReference type="Gene3D" id="2.60.120.10">
    <property type="entry name" value="Jelly Rolls"/>
    <property type="match status" value="1"/>
</dbReference>
<evidence type="ECO:0000256" key="1">
    <source>
        <dbReference type="ARBA" id="ARBA00022723"/>
    </source>
</evidence>
<dbReference type="EMBL" id="BAAAFO010000002">
    <property type="protein sequence ID" value="GAA0248658.1"/>
    <property type="molecule type" value="Genomic_DNA"/>
</dbReference>
<reference evidence="3 4" key="1">
    <citation type="journal article" date="2019" name="Int. J. Syst. Evol. Microbiol.">
        <title>The Global Catalogue of Microorganisms (GCM) 10K type strain sequencing project: providing services to taxonomists for standard genome sequencing and annotation.</title>
        <authorList>
            <consortium name="The Broad Institute Genomics Platform"/>
            <consortium name="The Broad Institute Genome Sequencing Center for Infectious Disease"/>
            <person name="Wu L."/>
            <person name="Ma J."/>
        </authorList>
    </citation>
    <scope>NUCLEOTIDE SEQUENCE [LARGE SCALE GENOMIC DNA]</scope>
    <source>
        <strain evidence="3 4">JCM 16242</strain>
    </source>
</reference>
<dbReference type="SUPFAM" id="SSF51182">
    <property type="entry name" value="RmlC-like cupins"/>
    <property type="match status" value="1"/>
</dbReference>
<accession>A0ABN0UFC3</accession>
<dbReference type="Proteomes" id="UP001500657">
    <property type="component" value="Unassembled WGS sequence"/>
</dbReference>
<dbReference type="InterPro" id="IPR051610">
    <property type="entry name" value="GPI/OXD"/>
</dbReference>
<feature type="domain" description="Cupin type-2" evidence="2">
    <location>
        <begin position="36"/>
        <end position="103"/>
    </location>
</feature>
<dbReference type="InterPro" id="IPR013096">
    <property type="entry name" value="Cupin_2"/>
</dbReference>
<dbReference type="Pfam" id="PF07883">
    <property type="entry name" value="Cupin_2"/>
    <property type="match status" value="1"/>
</dbReference>
<proteinExistence type="predicted"/>
<organism evidence="3 4">
    <name type="scientific">Rhodanobacter caeni</name>
    <dbReference type="NCBI Taxonomy" id="657654"/>
    <lineage>
        <taxon>Bacteria</taxon>
        <taxon>Pseudomonadati</taxon>
        <taxon>Pseudomonadota</taxon>
        <taxon>Gammaproteobacteria</taxon>
        <taxon>Lysobacterales</taxon>
        <taxon>Rhodanobacteraceae</taxon>
        <taxon>Rhodanobacter</taxon>
    </lineage>
</organism>